<sequence>MASALRPST</sequence>
<protein>
    <submittedName>
        <fullName evidence="1">Uncharacterized protein</fullName>
    </submittedName>
</protein>
<organism evidence="1">
    <name type="scientific">Arundo donax</name>
    <name type="common">Giant reed</name>
    <name type="synonym">Donax arundinaceus</name>
    <dbReference type="NCBI Taxonomy" id="35708"/>
    <lineage>
        <taxon>Eukaryota</taxon>
        <taxon>Viridiplantae</taxon>
        <taxon>Streptophyta</taxon>
        <taxon>Embryophyta</taxon>
        <taxon>Tracheophyta</taxon>
        <taxon>Spermatophyta</taxon>
        <taxon>Magnoliopsida</taxon>
        <taxon>Liliopsida</taxon>
        <taxon>Poales</taxon>
        <taxon>Poaceae</taxon>
        <taxon>PACMAD clade</taxon>
        <taxon>Arundinoideae</taxon>
        <taxon>Arundineae</taxon>
        <taxon>Arundo</taxon>
    </lineage>
</organism>
<name>A0A0A9CAB3_ARUDO</name>
<dbReference type="EMBL" id="GBRH01227550">
    <property type="protein sequence ID" value="JAD70345.1"/>
    <property type="molecule type" value="Transcribed_RNA"/>
</dbReference>
<evidence type="ECO:0000313" key="1">
    <source>
        <dbReference type="EMBL" id="JAD70345.1"/>
    </source>
</evidence>
<reference evidence="1" key="1">
    <citation type="submission" date="2014-09" db="EMBL/GenBank/DDBJ databases">
        <authorList>
            <person name="Magalhaes I.L.F."/>
            <person name="Oliveira U."/>
            <person name="Santos F.R."/>
            <person name="Vidigal T.H.D.A."/>
            <person name="Brescovit A.D."/>
            <person name="Santos A.J."/>
        </authorList>
    </citation>
    <scope>NUCLEOTIDE SEQUENCE</scope>
    <source>
        <tissue evidence="1">Shoot tissue taken approximately 20 cm above the soil surface</tissue>
    </source>
</reference>
<accession>A0A0A9CAB3</accession>
<reference evidence="1" key="2">
    <citation type="journal article" date="2015" name="Data Brief">
        <title>Shoot transcriptome of the giant reed, Arundo donax.</title>
        <authorList>
            <person name="Barrero R.A."/>
            <person name="Guerrero F.D."/>
            <person name="Moolhuijzen P."/>
            <person name="Goolsby J.A."/>
            <person name="Tidwell J."/>
            <person name="Bellgard S.E."/>
            <person name="Bellgard M.I."/>
        </authorList>
    </citation>
    <scope>NUCLEOTIDE SEQUENCE</scope>
    <source>
        <tissue evidence="1">Shoot tissue taken approximately 20 cm above the soil surface</tissue>
    </source>
</reference>
<proteinExistence type="predicted"/>